<evidence type="ECO:0000313" key="2">
    <source>
        <dbReference type="Proteomes" id="UP001597120"/>
    </source>
</evidence>
<name>A0ABW3DAD4_9BACL</name>
<sequence>MLIGIKVRLNDSPVKALQFVRRYTTLGLSEIKERLQSYKIILTLDIHDEEEKDKLLQFIRDANKLGLSLDFMEQTEEGEFEDISEDMLWNAMDRWEGIRRNTETEMFLEKGPVLTVRCNEWPETADTPSSDIITEARNTELKYDLSRVEDYLACRRLMEYLSASSIDAELRMDYADGDYPEEYRVQELLELFQEMRISEFLGVECPDDPER</sequence>
<organism evidence="1 2">
    <name type="scientific">Paenibacillus residui</name>
    <dbReference type="NCBI Taxonomy" id="629724"/>
    <lineage>
        <taxon>Bacteria</taxon>
        <taxon>Bacillati</taxon>
        <taxon>Bacillota</taxon>
        <taxon>Bacilli</taxon>
        <taxon>Bacillales</taxon>
        <taxon>Paenibacillaceae</taxon>
        <taxon>Paenibacillus</taxon>
    </lineage>
</organism>
<protein>
    <submittedName>
        <fullName evidence="1">Uncharacterized protein</fullName>
    </submittedName>
</protein>
<comment type="caution">
    <text evidence="1">The sequence shown here is derived from an EMBL/GenBank/DDBJ whole genome shotgun (WGS) entry which is preliminary data.</text>
</comment>
<dbReference type="Proteomes" id="UP001597120">
    <property type="component" value="Unassembled WGS sequence"/>
</dbReference>
<accession>A0ABW3DAD4</accession>
<evidence type="ECO:0000313" key="1">
    <source>
        <dbReference type="EMBL" id="MFD0869209.1"/>
    </source>
</evidence>
<proteinExistence type="predicted"/>
<reference evidence="2" key="1">
    <citation type="journal article" date="2019" name="Int. J. Syst. Evol. Microbiol.">
        <title>The Global Catalogue of Microorganisms (GCM) 10K type strain sequencing project: providing services to taxonomists for standard genome sequencing and annotation.</title>
        <authorList>
            <consortium name="The Broad Institute Genomics Platform"/>
            <consortium name="The Broad Institute Genome Sequencing Center for Infectious Disease"/>
            <person name="Wu L."/>
            <person name="Ma J."/>
        </authorList>
    </citation>
    <scope>NUCLEOTIDE SEQUENCE [LARGE SCALE GENOMIC DNA]</scope>
    <source>
        <strain evidence="2">CCUG 57263</strain>
    </source>
</reference>
<dbReference type="EMBL" id="JBHTIU010000027">
    <property type="protein sequence ID" value="MFD0869209.1"/>
    <property type="molecule type" value="Genomic_DNA"/>
</dbReference>
<keyword evidence="2" id="KW-1185">Reference proteome</keyword>
<gene>
    <name evidence="1" type="ORF">ACFQ03_08595</name>
</gene>
<dbReference type="RefSeq" id="WP_379287446.1">
    <property type="nucleotide sequence ID" value="NZ_JBHTIU010000027.1"/>
</dbReference>